<dbReference type="Proteomes" id="UP001310387">
    <property type="component" value="Unassembled WGS sequence"/>
</dbReference>
<dbReference type="PROSITE" id="PS50977">
    <property type="entry name" value="HTH_TETR_2"/>
    <property type="match status" value="1"/>
</dbReference>
<feature type="DNA-binding region" description="H-T-H motif" evidence="4">
    <location>
        <begin position="37"/>
        <end position="56"/>
    </location>
</feature>
<evidence type="ECO:0000256" key="1">
    <source>
        <dbReference type="ARBA" id="ARBA00023015"/>
    </source>
</evidence>
<dbReference type="PRINTS" id="PR00455">
    <property type="entry name" value="HTHTETR"/>
</dbReference>
<dbReference type="EMBL" id="JBAGLP010000118">
    <property type="protein sequence ID" value="MEG3616418.1"/>
    <property type="molecule type" value="Genomic_DNA"/>
</dbReference>
<keyword evidence="3" id="KW-0804">Transcription</keyword>
<keyword evidence="7" id="KW-1185">Reference proteome</keyword>
<evidence type="ECO:0000259" key="5">
    <source>
        <dbReference type="PROSITE" id="PS50977"/>
    </source>
</evidence>
<dbReference type="PANTHER" id="PTHR47506:SF6">
    <property type="entry name" value="HTH-TYPE TRANSCRIPTIONAL REPRESSOR NEMR"/>
    <property type="match status" value="1"/>
</dbReference>
<feature type="domain" description="HTH tetR-type" evidence="5">
    <location>
        <begin position="14"/>
        <end position="74"/>
    </location>
</feature>
<evidence type="ECO:0000313" key="6">
    <source>
        <dbReference type="EMBL" id="MEG3616418.1"/>
    </source>
</evidence>
<organism evidence="6 7">
    <name type="scientific">Isoptericola haloaureus</name>
    <dbReference type="NCBI Taxonomy" id="1542902"/>
    <lineage>
        <taxon>Bacteria</taxon>
        <taxon>Bacillati</taxon>
        <taxon>Actinomycetota</taxon>
        <taxon>Actinomycetes</taxon>
        <taxon>Micrococcales</taxon>
        <taxon>Promicromonosporaceae</taxon>
        <taxon>Isoptericola</taxon>
    </lineage>
</organism>
<dbReference type="Pfam" id="PF00440">
    <property type="entry name" value="TetR_N"/>
    <property type="match status" value="1"/>
</dbReference>
<dbReference type="PANTHER" id="PTHR47506">
    <property type="entry name" value="TRANSCRIPTIONAL REGULATORY PROTEIN"/>
    <property type="match status" value="1"/>
</dbReference>
<evidence type="ECO:0000256" key="4">
    <source>
        <dbReference type="PROSITE-ProRule" id="PRU00335"/>
    </source>
</evidence>
<evidence type="ECO:0000313" key="7">
    <source>
        <dbReference type="Proteomes" id="UP001310387"/>
    </source>
</evidence>
<reference evidence="6" key="2">
    <citation type="submission" date="2024-02" db="EMBL/GenBank/DDBJ databases">
        <authorList>
            <person name="Prathaban M."/>
            <person name="Mythili R."/>
            <person name="Sharmila Devi N."/>
            <person name="Sobanaa M."/>
            <person name="Prathiviraj R."/>
            <person name="Selvin J."/>
        </authorList>
    </citation>
    <scope>NUCLEOTIDE SEQUENCE</scope>
    <source>
        <strain evidence="6">MP1014</strain>
    </source>
</reference>
<dbReference type="RefSeq" id="WP_332902894.1">
    <property type="nucleotide sequence ID" value="NZ_JBAGLP010000118.1"/>
</dbReference>
<accession>A0ABU7ZAL3</accession>
<keyword evidence="2 4" id="KW-0238">DNA-binding</keyword>
<dbReference type="InterPro" id="IPR001647">
    <property type="entry name" value="HTH_TetR"/>
</dbReference>
<dbReference type="Gene3D" id="1.10.357.10">
    <property type="entry name" value="Tetracycline Repressor, domain 2"/>
    <property type="match status" value="1"/>
</dbReference>
<dbReference type="SUPFAM" id="SSF46689">
    <property type="entry name" value="Homeodomain-like"/>
    <property type="match status" value="1"/>
</dbReference>
<protein>
    <submittedName>
        <fullName evidence="6">TetR/AcrR family transcriptional regulator</fullName>
    </submittedName>
</protein>
<name>A0ABU7ZAL3_9MICO</name>
<evidence type="ECO:0000256" key="3">
    <source>
        <dbReference type="ARBA" id="ARBA00023163"/>
    </source>
</evidence>
<gene>
    <name evidence="6" type="ORF">V5O49_14905</name>
</gene>
<comment type="caution">
    <text evidence="6">The sequence shown here is derived from an EMBL/GenBank/DDBJ whole genome shotgun (WGS) entry which is preliminary data.</text>
</comment>
<reference evidence="6" key="1">
    <citation type="journal article" date="2024" name="Antonie Van Leeuwenhoek">
        <title>Isoptericola haloaureus sp. nov., a dimorphic actinobacterium isolated from mangrove sediments of southeast India, implicating biosaline agricultural significance through nitrogen fixation and salt tolerance genes.</title>
        <authorList>
            <person name="Prathaban M."/>
            <person name="Prathiviraj R."/>
            <person name="Ravichandran M."/>
            <person name="Natarajan S.D."/>
            <person name="Sobanaa M."/>
            <person name="Hari Krishna Kumar S."/>
            <person name="Chandrasekar V."/>
            <person name="Selvin J."/>
        </authorList>
    </citation>
    <scope>NUCLEOTIDE SEQUENCE</scope>
    <source>
        <strain evidence="6">MP1014</strain>
    </source>
</reference>
<keyword evidence="1" id="KW-0805">Transcription regulation</keyword>
<sequence>MPKISEATVVEHREARRAALLDAARELLTEQPDQVPGLGRVAERAGLSRSAVYHYFRSRDDLLDAVIADAFPRWEQRIATAMHGCTEPRDKVLAFVAVNLGLVADGEHALAQTLAAAVPTEEMARRARAFHDSLLRPVREALDDLGVADADATVDLVNAVVLAAARRLESTGDLEAARRSVVDLLDPYLREQRPVQD</sequence>
<proteinExistence type="predicted"/>
<evidence type="ECO:0000256" key="2">
    <source>
        <dbReference type="ARBA" id="ARBA00023125"/>
    </source>
</evidence>
<dbReference type="InterPro" id="IPR009057">
    <property type="entry name" value="Homeodomain-like_sf"/>
</dbReference>